<feature type="domain" description="Fibrinogen C-terminal" evidence="1">
    <location>
        <begin position="1"/>
        <end position="166"/>
    </location>
</feature>
<dbReference type="STRING" id="188477.A0A3S0ZDE4"/>
<name>A0A3S0ZDE4_ELYCH</name>
<dbReference type="SMART" id="SM00186">
    <property type="entry name" value="FBG"/>
    <property type="match status" value="1"/>
</dbReference>
<reference evidence="2 3" key="1">
    <citation type="submission" date="2019-01" db="EMBL/GenBank/DDBJ databases">
        <title>A draft genome assembly of the solar-powered sea slug Elysia chlorotica.</title>
        <authorList>
            <person name="Cai H."/>
            <person name="Li Q."/>
            <person name="Fang X."/>
            <person name="Li J."/>
            <person name="Curtis N.E."/>
            <person name="Altenburger A."/>
            <person name="Shibata T."/>
            <person name="Feng M."/>
            <person name="Maeda T."/>
            <person name="Schwartz J.A."/>
            <person name="Shigenobu S."/>
            <person name="Lundholm N."/>
            <person name="Nishiyama T."/>
            <person name="Yang H."/>
            <person name="Hasebe M."/>
            <person name="Li S."/>
            <person name="Pierce S.K."/>
            <person name="Wang J."/>
        </authorList>
    </citation>
    <scope>NUCLEOTIDE SEQUENCE [LARGE SCALE GENOMIC DNA]</scope>
    <source>
        <strain evidence="2">EC2010</strain>
        <tissue evidence="2">Whole organism of an adult</tissue>
    </source>
</reference>
<organism evidence="2 3">
    <name type="scientific">Elysia chlorotica</name>
    <name type="common">Eastern emerald elysia</name>
    <name type="synonym">Sea slug</name>
    <dbReference type="NCBI Taxonomy" id="188477"/>
    <lineage>
        <taxon>Eukaryota</taxon>
        <taxon>Metazoa</taxon>
        <taxon>Spiralia</taxon>
        <taxon>Lophotrochozoa</taxon>
        <taxon>Mollusca</taxon>
        <taxon>Gastropoda</taxon>
        <taxon>Heterobranchia</taxon>
        <taxon>Euthyneura</taxon>
        <taxon>Panpulmonata</taxon>
        <taxon>Sacoglossa</taxon>
        <taxon>Placobranchoidea</taxon>
        <taxon>Plakobranchidae</taxon>
        <taxon>Elysia</taxon>
    </lineage>
</organism>
<dbReference type="PANTHER" id="PTHR19143">
    <property type="entry name" value="FIBRINOGEN/TENASCIN/ANGIOPOEITIN"/>
    <property type="match status" value="1"/>
</dbReference>
<comment type="caution">
    <text evidence="2">The sequence shown here is derived from an EMBL/GenBank/DDBJ whole genome shotgun (WGS) entry which is preliminary data.</text>
</comment>
<dbReference type="Pfam" id="PF00147">
    <property type="entry name" value="Fibrinogen_C"/>
    <property type="match status" value="1"/>
</dbReference>
<protein>
    <recommendedName>
        <fullName evidence="1">Fibrinogen C-terminal domain-containing protein</fullName>
    </recommendedName>
</protein>
<accession>A0A3S0ZDE4</accession>
<dbReference type="InterPro" id="IPR014716">
    <property type="entry name" value="Fibrinogen_a/b/g_C_1"/>
</dbReference>
<evidence type="ECO:0000259" key="1">
    <source>
        <dbReference type="PROSITE" id="PS51406"/>
    </source>
</evidence>
<keyword evidence="3" id="KW-1185">Reference proteome</keyword>
<dbReference type="PROSITE" id="PS51406">
    <property type="entry name" value="FIBRINOGEN_C_2"/>
    <property type="match status" value="1"/>
</dbReference>
<dbReference type="EMBL" id="RQTK01000668">
    <property type="protein sequence ID" value="RUS76364.1"/>
    <property type="molecule type" value="Genomic_DNA"/>
</dbReference>
<dbReference type="PANTHER" id="PTHR19143:SF458">
    <property type="entry name" value="FIBRINOGEN C-TERMINAL DOMAIN-CONTAINING PROTEIN-RELATED"/>
    <property type="match status" value="1"/>
</dbReference>
<dbReference type="InterPro" id="IPR036056">
    <property type="entry name" value="Fibrinogen-like_C"/>
</dbReference>
<dbReference type="Gene3D" id="3.90.215.10">
    <property type="entry name" value="Gamma Fibrinogen, chain A, domain 1"/>
    <property type="match status" value="1"/>
</dbReference>
<dbReference type="InterPro" id="IPR050373">
    <property type="entry name" value="Fibrinogen_C-term_domain"/>
</dbReference>
<gene>
    <name evidence="2" type="ORF">EGW08_015870</name>
</gene>
<dbReference type="Proteomes" id="UP000271974">
    <property type="component" value="Unassembled WGS sequence"/>
</dbReference>
<dbReference type="InterPro" id="IPR002181">
    <property type="entry name" value="Fibrinogen_a/b/g_C_dom"/>
</dbReference>
<sequence>MSPDPQRRINGTENFNRDWIDYKYGFGDINGEFWLGNENIHLLTSADPYELRIDMKLEGRDVFAGYTAFRIENERNKYRMHLGAYYGNTGEEATYGFSYHNGMAFSTKDRDNDPDSRDCAKRYQGGWWYNSCRRFCLNGNLRLSSKWYIGSRKIYPIQMEMKMRKL</sequence>
<evidence type="ECO:0000313" key="3">
    <source>
        <dbReference type="Proteomes" id="UP000271974"/>
    </source>
</evidence>
<dbReference type="SUPFAM" id="SSF56496">
    <property type="entry name" value="Fibrinogen C-terminal domain-like"/>
    <property type="match status" value="1"/>
</dbReference>
<dbReference type="GO" id="GO:0005615">
    <property type="term" value="C:extracellular space"/>
    <property type="evidence" value="ECO:0007669"/>
    <property type="project" value="TreeGrafter"/>
</dbReference>
<dbReference type="AlphaFoldDB" id="A0A3S0ZDE4"/>
<evidence type="ECO:0000313" key="2">
    <source>
        <dbReference type="EMBL" id="RUS76364.1"/>
    </source>
</evidence>
<dbReference type="OrthoDB" id="6273946at2759"/>
<proteinExistence type="predicted"/>